<keyword evidence="17" id="KW-1185">Reference proteome</keyword>
<dbReference type="InterPro" id="IPR011993">
    <property type="entry name" value="PH-like_dom_sf"/>
</dbReference>
<dbReference type="InterPro" id="IPR019762">
    <property type="entry name" value="Dynamin_GTPase_CS"/>
</dbReference>
<dbReference type="GO" id="GO:0005885">
    <property type="term" value="C:Arp2/3 protein complex"/>
    <property type="evidence" value="ECO:0007669"/>
    <property type="project" value="InterPro"/>
</dbReference>
<dbReference type="Proteomes" id="UP000310189">
    <property type="component" value="Unassembled WGS sequence"/>
</dbReference>
<dbReference type="PROSITE" id="PS51718">
    <property type="entry name" value="G_DYNAMIN_2"/>
    <property type="match status" value="1"/>
</dbReference>
<evidence type="ECO:0000259" key="15">
    <source>
        <dbReference type="PROSITE" id="PS51718"/>
    </source>
</evidence>
<keyword evidence="3" id="KW-0963">Cytoplasm</keyword>
<dbReference type="PRINTS" id="PR00195">
    <property type="entry name" value="DYNAMIN"/>
</dbReference>
<dbReference type="CDD" id="cd00821">
    <property type="entry name" value="PH"/>
    <property type="match status" value="1"/>
</dbReference>
<dbReference type="GO" id="GO:0003924">
    <property type="term" value="F:GTPase activity"/>
    <property type="evidence" value="ECO:0007669"/>
    <property type="project" value="InterPro"/>
</dbReference>
<dbReference type="GO" id="GO:0005739">
    <property type="term" value="C:mitochondrion"/>
    <property type="evidence" value="ECO:0007669"/>
    <property type="project" value="TreeGrafter"/>
</dbReference>
<keyword evidence="8" id="KW-0505">Motor protein</keyword>
<reference evidence="16 17" key="1">
    <citation type="submission" date="2019-03" db="EMBL/GenBank/DDBJ databases">
        <title>Sequencing 23 genomes of Wallemia ichthyophaga.</title>
        <authorList>
            <person name="Gostincar C."/>
        </authorList>
    </citation>
    <scope>NUCLEOTIDE SEQUENCE [LARGE SCALE GENOMIC DNA]</scope>
    <source>
        <strain evidence="16 17">EXF-5753</strain>
    </source>
</reference>
<dbReference type="EMBL" id="SPNW01000041">
    <property type="protein sequence ID" value="TIA88203.1"/>
    <property type="molecule type" value="Genomic_DNA"/>
</dbReference>
<dbReference type="GO" id="GO:0034314">
    <property type="term" value="P:Arp2/3 complex-mediated actin nucleation"/>
    <property type="evidence" value="ECO:0007669"/>
    <property type="project" value="InterPro"/>
</dbReference>
<comment type="subcellular location">
    <subcellularLocation>
        <location evidence="1">Cytoplasm</location>
        <location evidence="1">Cytoskeleton</location>
    </subcellularLocation>
</comment>
<dbReference type="GO" id="GO:0006897">
    <property type="term" value="P:endocytosis"/>
    <property type="evidence" value="ECO:0007669"/>
    <property type="project" value="TreeGrafter"/>
</dbReference>
<evidence type="ECO:0000256" key="10">
    <source>
        <dbReference type="ARBA" id="ARBA00023212"/>
    </source>
</evidence>
<evidence type="ECO:0000256" key="12">
    <source>
        <dbReference type="SAM" id="MobiDB-lite"/>
    </source>
</evidence>
<gene>
    <name evidence="16" type="ORF">E3P99_02713</name>
</gene>
<dbReference type="EC" id="3.6.5.5" evidence="2"/>
<evidence type="ECO:0000256" key="2">
    <source>
        <dbReference type="ARBA" id="ARBA00011980"/>
    </source>
</evidence>
<evidence type="ECO:0000313" key="17">
    <source>
        <dbReference type="Proteomes" id="UP000310189"/>
    </source>
</evidence>
<dbReference type="Pfam" id="PF02212">
    <property type="entry name" value="GED"/>
    <property type="match status" value="1"/>
</dbReference>
<dbReference type="PROSITE" id="PS50003">
    <property type="entry name" value="PH_DOMAIN"/>
    <property type="match status" value="1"/>
</dbReference>
<dbReference type="PANTHER" id="PTHR11566:SF235">
    <property type="entry name" value="DYNAMIN-RELATED PROTEIN DNM1"/>
    <property type="match status" value="1"/>
</dbReference>
<dbReference type="SUPFAM" id="SSF52540">
    <property type="entry name" value="P-loop containing nucleoside triphosphate hydrolases"/>
    <property type="match status" value="1"/>
</dbReference>
<dbReference type="Gene3D" id="2.30.29.30">
    <property type="entry name" value="Pleckstrin-homology domain (PH domain)/Phosphotyrosine-binding domain (PTB)"/>
    <property type="match status" value="1"/>
</dbReference>
<dbReference type="FunFam" id="3.40.50.300:FF:000383">
    <property type="entry name" value="Dynamin-like gtpase dnm1"/>
    <property type="match status" value="1"/>
</dbReference>
<feature type="region of interest" description="Disordered" evidence="12">
    <location>
        <begin position="1111"/>
        <end position="1178"/>
    </location>
</feature>
<dbReference type="SMART" id="SM00302">
    <property type="entry name" value="GED"/>
    <property type="match status" value="1"/>
</dbReference>
<evidence type="ECO:0000256" key="6">
    <source>
        <dbReference type="ARBA" id="ARBA00022801"/>
    </source>
</evidence>
<dbReference type="GO" id="GO:0005874">
    <property type="term" value="C:microtubule"/>
    <property type="evidence" value="ECO:0007669"/>
    <property type="project" value="UniProtKB-KW"/>
</dbReference>
<dbReference type="InterPro" id="IPR000375">
    <property type="entry name" value="Dynamin_stalk"/>
</dbReference>
<dbReference type="GO" id="GO:0048312">
    <property type="term" value="P:intracellular distribution of mitochondria"/>
    <property type="evidence" value="ECO:0007669"/>
    <property type="project" value="TreeGrafter"/>
</dbReference>
<dbReference type="InterPro" id="IPR020850">
    <property type="entry name" value="GED_dom"/>
</dbReference>
<name>A0A4V6TMC3_9BASI</name>
<keyword evidence="10" id="KW-0206">Cytoskeleton</keyword>
<proteinExistence type="inferred from homology"/>
<protein>
    <recommendedName>
        <fullName evidence="2">dynamin GTPase</fullName>
        <ecNumber evidence="2">3.6.5.5</ecNumber>
    </recommendedName>
</protein>
<evidence type="ECO:0000256" key="7">
    <source>
        <dbReference type="ARBA" id="ARBA00023134"/>
    </source>
</evidence>
<accession>A0A4V6TMC3</accession>
<feature type="compositionally biased region" description="Acidic residues" evidence="12">
    <location>
        <begin position="311"/>
        <end position="341"/>
    </location>
</feature>
<dbReference type="Gene3D" id="3.40.20.10">
    <property type="entry name" value="Severin"/>
    <property type="match status" value="1"/>
</dbReference>
<dbReference type="InterPro" id="IPR022812">
    <property type="entry name" value="Dynamin"/>
</dbReference>
<dbReference type="Pfam" id="PF00350">
    <property type="entry name" value="Dynamin_N"/>
    <property type="match status" value="1"/>
</dbReference>
<dbReference type="SUPFAM" id="SSF50729">
    <property type="entry name" value="PH domain-like"/>
    <property type="match status" value="1"/>
</dbReference>
<dbReference type="OrthoDB" id="5061070at2759"/>
<keyword evidence="9" id="KW-0009">Actin-binding</keyword>
<feature type="compositionally biased region" description="Low complexity" evidence="12">
    <location>
        <begin position="1112"/>
        <end position="1127"/>
    </location>
</feature>
<dbReference type="GO" id="GO:0016559">
    <property type="term" value="P:peroxisome fission"/>
    <property type="evidence" value="ECO:0007669"/>
    <property type="project" value="TreeGrafter"/>
</dbReference>
<dbReference type="GO" id="GO:0000266">
    <property type="term" value="P:mitochondrial fission"/>
    <property type="evidence" value="ECO:0007669"/>
    <property type="project" value="TreeGrafter"/>
</dbReference>
<dbReference type="Pfam" id="PF00169">
    <property type="entry name" value="PH"/>
    <property type="match status" value="1"/>
</dbReference>
<dbReference type="Gene3D" id="3.40.50.300">
    <property type="entry name" value="P-loop containing nucleotide triphosphate hydrolases"/>
    <property type="match status" value="1"/>
</dbReference>
<dbReference type="GO" id="GO:0003779">
    <property type="term" value="F:actin binding"/>
    <property type="evidence" value="ECO:0007669"/>
    <property type="project" value="UniProtKB-KW"/>
</dbReference>
<dbReference type="PROSITE" id="PS00410">
    <property type="entry name" value="G_DYNAMIN_1"/>
    <property type="match status" value="1"/>
</dbReference>
<keyword evidence="4" id="KW-0493">Microtubule</keyword>
<feature type="compositionally biased region" description="Polar residues" evidence="12">
    <location>
        <begin position="1132"/>
        <end position="1145"/>
    </location>
</feature>
<feature type="domain" description="Dynamin-type G" evidence="15">
    <location>
        <begin position="593"/>
        <end position="860"/>
    </location>
</feature>
<dbReference type="InterPro" id="IPR001849">
    <property type="entry name" value="PH_domain"/>
</dbReference>
<dbReference type="SMART" id="SM00053">
    <property type="entry name" value="DYNc"/>
    <property type="match status" value="1"/>
</dbReference>
<dbReference type="SUPFAM" id="SSF69645">
    <property type="entry name" value="Arp2/3 complex subunits"/>
    <property type="match status" value="1"/>
</dbReference>
<dbReference type="CDD" id="cd08771">
    <property type="entry name" value="DLP_1"/>
    <property type="match status" value="1"/>
</dbReference>
<dbReference type="InterPro" id="IPR034666">
    <property type="entry name" value="ARPC2/4"/>
</dbReference>
<dbReference type="Gene3D" id="1.20.120.1240">
    <property type="entry name" value="Dynamin, middle domain"/>
    <property type="match status" value="2"/>
</dbReference>
<comment type="similarity">
    <text evidence="11">Belongs to the TRAFAC class dynamin-like GTPase superfamily. Dynamin/Fzo/YdjA family.</text>
</comment>
<evidence type="ECO:0000256" key="4">
    <source>
        <dbReference type="ARBA" id="ARBA00022701"/>
    </source>
</evidence>
<dbReference type="Pfam" id="PF05856">
    <property type="entry name" value="ARPC4"/>
    <property type="match status" value="1"/>
</dbReference>
<sequence length="1378" mass="153915">MSNTLRPYLGTVRASLTAALNLENFSSQIVERHNKPEIEINKSRELVLQPLLITRTALEKVLIEPSVNSVRLSIKIKQADEIERILAHKFTRFMMMRAEGFVVLRRKAIEGYDISFLITNQHTETLLKHKIVDFIIQFMEDVDKEISEMKLITITTMSLSLVDPNISHAHNQMVTNCGAGWIALGYPSDSKDQLVLIGSGQGGISSLKNSLPGDQIVFFILYQSNGLTQLLWCPEVGGVKKARAMVHGRTVAAHFDIQHTISASSVDDLTAAEESQGVHAANGAASPSSQSARAVPQPTNGTESATTVQNLDDDDDDDQDNEDDDDTDSIVDGYQDVDESDVEHQRQVQLDQQRAQQQEDERLELERRKRVEAEQLARHEAEQARRIELEQQKRAELETKRRKEVEERRRIETENKLRVEMEHRRKIEAEDRRKAEIVKQKALEQERMNKIISSGQVALNGKLNALTKSNIWRRRYFELSSKALVLYKEDLSSKTPIQAVPLNKSVEIVDSYEDLLIKNSFKLSSKEDELFVYVDDATSKTKLVDAIQSAINFIFRGSSNARFCARTTKCWMDDIISIVNRLQDTFNTIGGNAIDLPQIAVVGSQSSGKSSVLETIVGRDFLPRGSGIVTRRPLVLQLIHTTKTPDYAEFLHIDKRFTDFDEVRNEIQSETFRVAGQNKGISKLPINLKIYSSNVVNLTLVDLPGLTKIPVGDQPSDIERQIRQLVLDYIQKPNCVILAVSPANVDLANSDSLKLARSVDPQGRRTIGVLTKLDLMDAGTHALDVLNGRVYPLKLGFIGVVNRSQQDINSALDINEARKREEDFFNESPSYRNIAHRCGTKYLAKTLNNVLMAHIREKLPDMKAKLNTLMGQTQQELNAFGDSTFFGKPHRASLILKLMTQFGRDFVSSVDGTSSEISTKELGGGARIYYIFNDVFGHALESINPNQNLSNHDIRTAIRNSTGPRPSLFVPEVAFELLVKPQIKLLEPPSLRCVELVYEELMKMCHNSSNAELARFPRLHAQLIEVVSDLLRERLGPTSEYVQSLIAIQSAYINTNHPSFAPGTAAYAAEAQKEKQKQYQQQQLRYSAMNDIDEGDAEQERDDVDDSMAIEARPATSATATATASAPDARRQSVTAQLLNGNNDDNAFGQQRRRTNGNTTTNSHNHSHTSHNSSQSQTARDTFLNYFFGGADAASSTVSANNSTRTPVRDVEGEVRHQPTHAHNNPLNGRSGLEGSAAAYDMKSLGKHLEPVPTIDEGGSAVSEREDMETTLIRSLIASYFAIVRQTIEDLVPKAIMHLLVNFSKDVIQDRLVASLYNPEIFDELLYEDENIVNERNRVKNLMDAYKQAFTVLAEVNMPKQASMVAPGTGGSATEDAL</sequence>
<evidence type="ECO:0000259" key="13">
    <source>
        <dbReference type="PROSITE" id="PS50003"/>
    </source>
</evidence>
<evidence type="ECO:0000256" key="3">
    <source>
        <dbReference type="ARBA" id="ARBA00022490"/>
    </source>
</evidence>
<comment type="caution">
    <text evidence="16">The sequence shown here is derived from an EMBL/GenBank/DDBJ whole genome shotgun (WGS) entry which is preliminary data.</text>
</comment>
<dbReference type="PROSITE" id="PS51388">
    <property type="entry name" value="GED"/>
    <property type="match status" value="1"/>
</dbReference>
<evidence type="ECO:0000256" key="11">
    <source>
        <dbReference type="RuleBase" id="RU003932"/>
    </source>
</evidence>
<dbReference type="InterPro" id="IPR008384">
    <property type="entry name" value="ARPC4"/>
</dbReference>
<dbReference type="SMART" id="SM00233">
    <property type="entry name" value="PH"/>
    <property type="match status" value="1"/>
</dbReference>
<dbReference type="PANTHER" id="PTHR11566">
    <property type="entry name" value="DYNAMIN"/>
    <property type="match status" value="1"/>
</dbReference>
<dbReference type="InterPro" id="IPR027417">
    <property type="entry name" value="P-loop_NTPase"/>
</dbReference>
<feature type="domain" description="GED" evidence="14">
    <location>
        <begin position="1270"/>
        <end position="1361"/>
    </location>
</feature>
<dbReference type="InterPro" id="IPR029006">
    <property type="entry name" value="ADF-H/Gelsolin-like_dom_sf"/>
</dbReference>
<feature type="region of interest" description="Disordered" evidence="12">
    <location>
        <begin position="272"/>
        <end position="361"/>
    </location>
</feature>
<evidence type="ECO:0000313" key="16">
    <source>
        <dbReference type="EMBL" id="TIA88203.1"/>
    </source>
</evidence>
<dbReference type="InterPro" id="IPR045063">
    <property type="entry name" value="Dynamin_N"/>
</dbReference>
<keyword evidence="7 11" id="KW-0342">GTP-binding</keyword>
<feature type="compositionally biased region" description="Polar residues" evidence="12">
    <location>
        <begin position="285"/>
        <end position="310"/>
    </location>
</feature>
<evidence type="ECO:0000256" key="5">
    <source>
        <dbReference type="ARBA" id="ARBA00022741"/>
    </source>
</evidence>
<evidence type="ECO:0000256" key="9">
    <source>
        <dbReference type="ARBA" id="ARBA00023203"/>
    </source>
</evidence>
<feature type="compositionally biased region" description="Low complexity" evidence="12">
    <location>
        <begin position="1156"/>
        <end position="1178"/>
    </location>
</feature>
<dbReference type="Pfam" id="PF01031">
    <property type="entry name" value="Dynamin_M"/>
    <property type="match status" value="1"/>
</dbReference>
<feature type="compositionally biased region" description="Low complexity" evidence="12">
    <location>
        <begin position="347"/>
        <end position="356"/>
    </location>
</feature>
<evidence type="ECO:0000256" key="8">
    <source>
        <dbReference type="ARBA" id="ARBA00023175"/>
    </source>
</evidence>
<dbReference type="GO" id="GO:0005777">
    <property type="term" value="C:peroxisome"/>
    <property type="evidence" value="ECO:0007669"/>
    <property type="project" value="TreeGrafter"/>
</dbReference>
<dbReference type="InterPro" id="IPR001401">
    <property type="entry name" value="Dynamin_GTPase"/>
</dbReference>
<dbReference type="SUPFAM" id="SSF55753">
    <property type="entry name" value="Actin depolymerizing proteins"/>
    <property type="match status" value="1"/>
</dbReference>
<dbReference type="InterPro" id="IPR003130">
    <property type="entry name" value="GED"/>
</dbReference>
<keyword evidence="6" id="KW-0378">Hydrolase</keyword>
<dbReference type="GO" id="GO:0005525">
    <property type="term" value="F:GTP binding"/>
    <property type="evidence" value="ECO:0007669"/>
    <property type="project" value="UniProtKB-KW"/>
</dbReference>
<dbReference type="GO" id="GO:0008017">
    <property type="term" value="F:microtubule binding"/>
    <property type="evidence" value="ECO:0007669"/>
    <property type="project" value="TreeGrafter"/>
</dbReference>
<dbReference type="GO" id="GO:0030041">
    <property type="term" value="P:actin filament polymerization"/>
    <property type="evidence" value="ECO:0007669"/>
    <property type="project" value="InterPro"/>
</dbReference>
<organism evidence="16 17">
    <name type="scientific">Wallemia hederae</name>
    <dbReference type="NCBI Taxonomy" id="1540922"/>
    <lineage>
        <taxon>Eukaryota</taxon>
        <taxon>Fungi</taxon>
        <taxon>Dikarya</taxon>
        <taxon>Basidiomycota</taxon>
        <taxon>Wallemiomycotina</taxon>
        <taxon>Wallemiomycetes</taxon>
        <taxon>Wallemiales</taxon>
        <taxon>Wallemiaceae</taxon>
        <taxon>Wallemia</taxon>
    </lineage>
</organism>
<feature type="domain" description="PH" evidence="13">
    <location>
        <begin position="456"/>
        <end position="580"/>
    </location>
</feature>
<dbReference type="Gene3D" id="3.30.1460.20">
    <property type="match status" value="1"/>
</dbReference>
<dbReference type="GO" id="GO:0016020">
    <property type="term" value="C:membrane"/>
    <property type="evidence" value="ECO:0007669"/>
    <property type="project" value="TreeGrafter"/>
</dbReference>
<evidence type="ECO:0000256" key="1">
    <source>
        <dbReference type="ARBA" id="ARBA00004245"/>
    </source>
</evidence>
<evidence type="ECO:0000259" key="14">
    <source>
        <dbReference type="PROSITE" id="PS51388"/>
    </source>
</evidence>
<dbReference type="InterPro" id="IPR030381">
    <property type="entry name" value="G_DYNAMIN_dom"/>
</dbReference>
<feature type="region of interest" description="Disordered" evidence="12">
    <location>
        <begin position="1212"/>
        <end position="1231"/>
    </location>
</feature>
<keyword evidence="5 11" id="KW-0547">Nucleotide-binding</keyword>